<name>A0A223CZZ1_9BACL</name>
<dbReference type="PROSITE" id="PS00455">
    <property type="entry name" value="AMP_BINDING"/>
    <property type="match status" value="1"/>
</dbReference>
<dbReference type="FunFam" id="3.40.50.980:FF:000002">
    <property type="entry name" value="Enterobactin synthetase component F"/>
    <property type="match status" value="1"/>
</dbReference>
<dbReference type="RefSeq" id="WP_094235927.1">
    <property type="nucleotide sequence ID" value="NZ_CP022657.1"/>
</dbReference>
<evidence type="ECO:0000256" key="2">
    <source>
        <dbReference type="ARBA" id="ARBA00006432"/>
    </source>
</evidence>
<keyword evidence="8" id="KW-1185">Reference proteome</keyword>
<dbReference type="GO" id="GO:0017000">
    <property type="term" value="P:antibiotic biosynthetic process"/>
    <property type="evidence" value="ECO:0007669"/>
    <property type="project" value="UniProtKB-KW"/>
</dbReference>
<dbReference type="GO" id="GO:0003824">
    <property type="term" value="F:catalytic activity"/>
    <property type="evidence" value="ECO:0007669"/>
    <property type="project" value="InterPro"/>
</dbReference>
<evidence type="ECO:0000313" key="8">
    <source>
        <dbReference type="Proteomes" id="UP000214688"/>
    </source>
</evidence>
<dbReference type="CDD" id="cd17643">
    <property type="entry name" value="A_NRPS_Cytc1-like"/>
    <property type="match status" value="1"/>
</dbReference>
<dbReference type="NCBIfam" id="TIGR01733">
    <property type="entry name" value="AA-adenyl-dom"/>
    <property type="match status" value="1"/>
</dbReference>
<feature type="domain" description="Carrier" evidence="6">
    <location>
        <begin position="1019"/>
        <end position="1093"/>
    </location>
</feature>
<proteinExistence type="inferred from homology"/>
<accession>A0A223CZZ1</accession>
<dbReference type="InterPro" id="IPR006162">
    <property type="entry name" value="Ppantetheine_attach_site"/>
</dbReference>
<dbReference type="SUPFAM" id="SSF52777">
    <property type="entry name" value="CoA-dependent acyltransferases"/>
    <property type="match status" value="4"/>
</dbReference>
<dbReference type="InterPro" id="IPR020806">
    <property type="entry name" value="PKS_PP-bd"/>
</dbReference>
<dbReference type="Pfam" id="PF13193">
    <property type="entry name" value="AMP-binding_C"/>
    <property type="match status" value="1"/>
</dbReference>
<dbReference type="PANTHER" id="PTHR45398">
    <property type="match status" value="1"/>
</dbReference>
<comment type="cofactor">
    <cofactor evidence="1">
        <name>pantetheine 4'-phosphate</name>
        <dbReference type="ChEBI" id="CHEBI:47942"/>
    </cofactor>
</comment>
<dbReference type="InterPro" id="IPR042099">
    <property type="entry name" value="ANL_N_sf"/>
</dbReference>
<dbReference type="Pfam" id="PF00501">
    <property type="entry name" value="AMP-binding"/>
    <property type="match status" value="1"/>
</dbReference>
<dbReference type="KEGG" id="tab:CIG75_06625"/>
<dbReference type="InterPro" id="IPR000873">
    <property type="entry name" value="AMP-dep_synth/lig_dom"/>
</dbReference>
<dbReference type="InterPro" id="IPR009081">
    <property type="entry name" value="PP-bd_ACP"/>
</dbReference>
<evidence type="ECO:0000256" key="4">
    <source>
        <dbReference type="ARBA" id="ARBA00022553"/>
    </source>
</evidence>
<evidence type="ECO:0000313" key="7">
    <source>
        <dbReference type="EMBL" id="ASS74677.1"/>
    </source>
</evidence>
<keyword evidence="5" id="KW-0045">Antibiotic biosynthesis</keyword>
<reference evidence="7 8" key="1">
    <citation type="journal article" date="2015" name="Int. J. Syst. Evol. Microbiol.">
        <title>Tumebacillus algifaecis sp. nov., isolated from decomposing algal scum.</title>
        <authorList>
            <person name="Wu Y.F."/>
            <person name="Zhang B."/>
            <person name="Xing P."/>
            <person name="Wu Q.L."/>
            <person name="Liu S.J."/>
        </authorList>
    </citation>
    <scope>NUCLEOTIDE SEQUENCE [LARGE SCALE GENOMIC DNA]</scope>
    <source>
        <strain evidence="7 8">THMBR28</strain>
    </source>
</reference>
<dbReference type="InterPro" id="IPR010060">
    <property type="entry name" value="NRPS_synth"/>
</dbReference>
<dbReference type="GO" id="GO:0008610">
    <property type="term" value="P:lipid biosynthetic process"/>
    <property type="evidence" value="ECO:0007669"/>
    <property type="project" value="UniProtKB-ARBA"/>
</dbReference>
<dbReference type="Pfam" id="PF00668">
    <property type="entry name" value="Condensation"/>
    <property type="match status" value="2"/>
</dbReference>
<dbReference type="FunFam" id="1.10.1200.10:FF:000005">
    <property type="entry name" value="Nonribosomal peptide synthetase 1"/>
    <property type="match status" value="1"/>
</dbReference>
<gene>
    <name evidence="7" type="ORF">CIG75_06625</name>
</gene>
<dbReference type="NCBIfam" id="TIGR01720">
    <property type="entry name" value="NRPS-para261"/>
    <property type="match status" value="1"/>
</dbReference>
<dbReference type="GO" id="GO:0044550">
    <property type="term" value="P:secondary metabolite biosynthetic process"/>
    <property type="evidence" value="ECO:0007669"/>
    <property type="project" value="UniProtKB-ARBA"/>
</dbReference>
<dbReference type="SUPFAM" id="SSF56801">
    <property type="entry name" value="Acetyl-CoA synthetase-like"/>
    <property type="match status" value="1"/>
</dbReference>
<dbReference type="Gene3D" id="3.40.50.12780">
    <property type="entry name" value="N-terminal domain of ligase-like"/>
    <property type="match status" value="1"/>
</dbReference>
<dbReference type="EMBL" id="CP022657">
    <property type="protein sequence ID" value="ASS74677.1"/>
    <property type="molecule type" value="Genomic_DNA"/>
</dbReference>
<dbReference type="SUPFAM" id="SSF47336">
    <property type="entry name" value="ACP-like"/>
    <property type="match status" value="1"/>
</dbReference>
<keyword evidence="4" id="KW-0597">Phosphoprotein</keyword>
<dbReference type="InterPro" id="IPR001242">
    <property type="entry name" value="Condensation_dom"/>
</dbReference>
<protein>
    <recommendedName>
        <fullName evidence="6">Carrier domain-containing protein</fullName>
    </recommendedName>
</protein>
<dbReference type="Proteomes" id="UP000214688">
    <property type="component" value="Chromosome"/>
</dbReference>
<dbReference type="FunFam" id="3.40.50.12780:FF:000012">
    <property type="entry name" value="Non-ribosomal peptide synthetase"/>
    <property type="match status" value="1"/>
</dbReference>
<dbReference type="InterPro" id="IPR025110">
    <property type="entry name" value="AMP-bd_C"/>
</dbReference>
<dbReference type="InterPro" id="IPR020845">
    <property type="entry name" value="AMP-binding_CS"/>
</dbReference>
<dbReference type="Gene3D" id="3.30.559.10">
    <property type="entry name" value="Chloramphenicol acetyltransferase-like domain"/>
    <property type="match status" value="2"/>
</dbReference>
<dbReference type="InterPro" id="IPR023213">
    <property type="entry name" value="CAT-like_dom_sf"/>
</dbReference>
<evidence type="ECO:0000256" key="5">
    <source>
        <dbReference type="ARBA" id="ARBA00023194"/>
    </source>
</evidence>
<dbReference type="PANTHER" id="PTHR45398:SF1">
    <property type="entry name" value="ENZYME, PUTATIVE (JCVI)-RELATED"/>
    <property type="match status" value="1"/>
</dbReference>
<evidence type="ECO:0000256" key="1">
    <source>
        <dbReference type="ARBA" id="ARBA00001957"/>
    </source>
</evidence>
<evidence type="ECO:0000259" key="6">
    <source>
        <dbReference type="PROSITE" id="PS50075"/>
    </source>
</evidence>
<keyword evidence="3" id="KW-0596">Phosphopantetheine</keyword>
<organism evidence="7 8">
    <name type="scientific">Tumebacillus algifaecis</name>
    <dbReference type="NCBI Taxonomy" id="1214604"/>
    <lineage>
        <taxon>Bacteria</taxon>
        <taxon>Bacillati</taxon>
        <taxon>Bacillota</taxon>
        <taxon>Bacilli</taxon>
        <taxon>Bacillales</taxon>
        <taxon>Alicyclobacillaceae</taxon>
        <taxon>Tumebacillus</taxon>
    </lineage>
</organism>
<dbReference type="FunFam" id="3.30.300.30:FF:000010">
    <property type="entry name" value="Enterobactin synthetase component F"/>
    <property type="match status" value="1"/>
</dbReference>
<evidence type="ECO:0000256" key="3">
    <source>
        <dbReference type="ARBA" id="ARBA00022450"/>
    </source>
</evidence>
<dbReference type="CDD" id="cd19531">
    <property type="entry name" value="LCL_NRPS-like"/>
    <property type="match status" value="1"/>
</dbReference>
<dbReference type="OrthoDB" id="9765680at2"/>
<dbReference type="CDD" id="cd19534">
    <property type="entry name" value="E_NRPS"/>
    <property type="match status" value="1"/>
</dbReference>
<comment type="similarity">
    <text evidence="2">Belongs to the ATP-dependent AMP-binding enzyme family.</text>
</comment>
<dbReference type="GO" id="GO:0043041">
    <property type="term" value="P:amino acid activation for nonribosomal peptide biosynthetic process"/>
    <property type="evidence" value="ECO:0007669"/>
    <property type="project" value="UniProtKB-ARBA"/>
</dbReference>
<dbReference type="InterPro" id="IPR010071">
    <property type="entry name" value="AA_adenyl_dom"/>
</dbReference>
<dbReference type="InterPro" id="IPR036736">
    <property type="entry name" value="ACP-like_sf"/>
</dbReference>
<dbReference type="InterPro" id="IPR045851">
    <property type="entry name" value="AMP-bd_C_sf"/>
</dbReference>
<dbReference type="Pfam" id="PF00550">
    <property type="entry name" value="PP-binding"/>
    <property type="match status" value="1"/>
</dbReference>
<dbReference type="GO" id="GO:0031177">
    <property type="term" value="F:phosphopantetheine binding"/>
    <property type="evidence" value="ECO:0007669"/>
    <property type="project" value="InterPro"/>
</dbReference>
<dbReference type="SMART" id="SM00823">
    <property type="entry name" value="PKS_PP"/>
    <property type="match status" value="1"/>
</dbReference>
<dbReference type="Gene3D" id="3.30.559.30">
    <property type="entry name" value="Nonribosomal peptide synthetase, condensation domain"/>
    <property type="match status" value="2"/>
</dbReference>
<dbReference type="PROSITE" id="PS00012">
    <property type="entry name" value="PHOSPHOPANTETHEINE"/>
    <property type="match status" value="1"/>
</dbReference>
<dbReference type="Gene3D" id="3.30.300.30">
    <property type="match status" value="1"/>
</dbReference>
<dbReference type="FunFam" id="3.40.50.980:FF:000001">
    <property type="entry name" value="Non-ribosomal peptide synthetase"/>
    <property type="match status" value="1"/>
</dbReference>
<dbReference type="PROSITE" id="PS50075">
    <property type="entry name" value="CARRIER"/>
    <property type="match status" value="1"/>
</dbReference>
<sequence length="1577" mass="178670">MKDLQERIKSLSPEQRKVFEAQLKKMGIEIPQEQKEEDTIAPRGHNNPSPLSYDQERLWFFQQMEPDKSTYNVYTALRFKGVLHIDLLERAVNGIVARHEAWRTIFRMQADGSVVQIVQPNVEIKAELIDLRHLQESEREEALETEKFRESNRLFDLENGPLLRVMLVRMSDEDTVFIFSIHHLVMDRVTFSMFFHELKVNYTAYLNGEEPQYAPLQLHYADFAEYQRNTLQGAEMEKQLSYWRKHLEDSSLILNLPTDYPRLADQDYKGARHHFEIPQSLFQDLKALARQENATANMITMAAYKVLLYRYTGQPDIIIGTPLANRDKVEMENIFGYFLTTIPLRTDLAGDLPFREVLRRVKNTSFGAYDYKNTPFGLILDDIKPERDASRNPIYQAVFVYVDVPEEKFTLPGIEVDGEWIDNQTAKYDLSLAIVENDDGLSLFEYRADLFEHETIVRMAEHYMNLLYAIVDNPDKSISELAMLTDVEHTKLFKEWNVKQELSTQPTLHQLFEEQAAKRPHAVAVTEENTILTYAELNARANRLAHRLQKLGVGPESLVGLCVERSTDMVVAVLGILKAGGSYVPLDPTYPQDRLAFMLEDSAVSVLVTQSNLLTNLPAHRAQVVTLDHDAAGIAEESADNLESRATRDTLAYVIYTSGSTGTPKGVLVPHGNVVRLFSETEHWFHFHERDVWTLFHSYAFDFSVWELWGPLLSGGKLVIVPYHVTREPDAFYDLLVREGVTVLNQTPSAFRQLMLAEERVGLSPQLALRYVIFGGEALEIRSLGPWFDRHGDSKPQLINMYGITETTVHVTYRPLSGDDLASKASVIGRPIRDLQVYLFDNYGQPVPIGVPGEICVGGAGLARGYLNRQELTEDRFIQKEINGVSERLYRSGDLGRYLSNGDLEYLGRIDQQVKIRGFRIELGEIEAAVVEHPSVRSAVVIDHEDERGHKRLIGYVIPYASGAVSSQELRHYLKERLPEYMVPALFVSVETIPLTANGKVDRKKLPAPQAMVLEDAVMPTNDVEEVLAKIYAEVLRLEHVGTHDNFFDLGGDSILSIQIITRAAQEGLRLTPKDMFKYQTIAELAIVAGKAAIVKSEQGLVTGEAALTPSQEWFFEQNLLEQHYWNMPFLLEVRQRVDLDLLQAAFGELMKHHDALRMRFVKGQNGWSQFNADLSDDVPFVVIDLSHVPSDLQEAALEEAALELQSGLNLTDGPLVQFAYFNLGPEKTGRLLFAMHHLVIDGVSWRILIEDLRTAYMQLQNGQKVKLPPKTTSYRYWANRLNEYAQTATVLSEADYWLEARWHQVNALPVDQNGENIESSVDIVSVSLPKTETQQLLYDVPKAYNTQINDVLLTALAKSIANWTQQRTLLVNIEGHGREDLMEEIDHSRTVGFFTSIYPVLLDIGFDKRLGEQIKAVKEQLRAIPNKGVGYGILRHLCQVGSVAERLKSLPQADISFNYLGQFDQQVSGDAWFGFASESIGSPRAQSGSRSHSLQVSATVLSGELEVVWEFSKNLHKRETIELIAQNFLAELQALIEHCLDPNAGGFTPSDFPEANVNQQDLDKFLSSFGKVGGKE</sequence>
<dbReference type="Gene3D" id="1.10.1200.10">
    <property type="entry name" value="ACP-like"/>
    <property type="match status" value="1"/>
</dbReference>